<dbReference type="PRINTS" id="PR00139">
    <property type="entry name" value="ASNGLNASE"/>
</dbReference>
<reference evidence="11 12" key="1">
    <citation type="journal article" date="2014" name="Genome Announc.">
        <title>Draft Genome Sequence of Streptomyces fradiae ATCC 19609, a Strain Highly Sensitive to Antibiotics.</title>
        <authorList>
            <person name="Bekker O.B."/>
            <person name="Klimina K.M."/>
            <person name="Vatlin A.A."/>
            <person name="Zakharevich N.V."/>
            <person name="Kasianov A.S."/>
            <person name="Danilenko V.N."/>
        </authorList>
    </citation>
    <scope>NUCLEOTIDE SEQUENCE [LARGE SCALE GENOMIC DNA]</scope>
    <source>
        <strain evidence="11 12">ATCC 19609</strain>
    </source>
</reference>
<dbReference type="Pfam" id="PF00710">
    <property type="entry name" value="Asparaginase"/>
    <property type="match status" value="1"/>
</dbReference>
<name>A0A3R7H983_9ACTN</name>
<dbReference type="FunFam" id="3.40.50.1170:FF:000001">
    <property type="entry name" value="L-asparaginase 2"/>
    <property type="match status" value="1"/>
</dbReference>
<dbReference type="InterPro" id="IPR027474">
    <property type="entry name" value="L-asparaginase_N"/>
</dbReference>
<dbReference type="PANTHER" id="PTHR11707:SF28">
    <property type="entry name" value="60 KDA LYSOPHOSPHOLIPASE"/>
    <property type="match status" value="1"/>
</dbReference>
<dbReference type="InterPro" id="IPR040919">
    <property type="entry name" value="Asparaginase_C"/>
</dbReference>
<dbReference type="PIRSF" id="PIRSF001220">
    <property type="entry name" value="L-ASNase_gatD"/>
    <property type="match status" value="1"/>
</dbReference>
<dbReference type="PANTHER" id="PTHR11707">
    <property type="entry name" value="L-ASPARAGINASE"/>
    <property type="match status" value="1"/>
</dbReference>
<gene>
    <name evidence="11" type="ORF">SFRA_026475</name>
</gene>
<evidence type="ECO:0000256" key="1">
    <source>
        <dbReference type="ARBA" id="ARBA00010518"/>
    </source>
</evidence>
<dbReference type="InterPro" id="IPR006034">
    <property type="entry name" value="Asparaginase/glutaminase-like"/>
</dbReference>
<dbReference type="InterPro" id="IPR020827">
    <property type="entry name" value="Asparaginase/glutaminase_AS1"/>
</dbReference>
<evidence type="ECO:0000256" key="4">
    <source>
        <dbReference type="ARBA" id="ARBA00049366"/>
    </source>
</evidence>
<evidence type="ECO:0000256" key="6">
    <source>
        <dbReference type="PIRSR" id="PIRSR001220-2"/>
    </source>
</evidence>
<dbReference type="Gene3D" id="3.40.50.40">
    <property type="match status" value="1"/>
</dbReference>
<dbReference type="EC" id="3.5.1.1" evidence="2"/>
<dbReference type="PROSITE" id="PS00144">
    <property type="entry name" value="ASN_GLN_ASE_1"/>
    <property type="match status" value="1"/>
</dbReference>
<evidence type="ECO:0000256" key="3">
    <source>
        <dbReference type="ARBA" id="ARBA00022801"/>
    </source>
</evidence>
<proteinExistence type="inferred from homology"/>
<evidence type="ECO:0000256" key="8">
    <source>
        <dbReference type="PROSITE-ProRule" id="PRU10100"/>
    </source>
</evidence>
<dbReference type="GO" id="GO:0004067">
    <property type="term" value="F:asparaginase activity"/>
    <property type="evidence" value="ECO:0007669"/>
    <property type="project" value="UniProtKB-UniRule"/>
</dbReference>
<dbReference type="Proteomes" id="UP000028058">
    <property type="component" value="Unassembled WGS sequence"/>
</dbReference>
<feature type="active site" evidence="8">
    <location>
        <position position="109"/>
    </location>
</feature>
<keyword evidence="12" id="KW-1185">Reference proteome</keyword>
<dbReference type="InterPro" id="IPR027475">
    <property type="entry name" value="Asparaginase/glutaminase_AS2"/>
</dbReference>
<evidence type="ECO:0000313" key="12">
    <source>
        <dbReference type="Proteomes" id="UP000028058"/>
    </source>
</evidence>
<evidence type="ECO:0000259" key="10">
    <source>
        <dbReference type="Pfam" id="PF17763"/>
    </source>
</evidence>
<dbReference type="SMART" id="SM00870">
    <property type="entry name" value="Asparaginase"/>
    <property type="match status" value="1"/>
</dbReference>
<dbReference type="EMBL" id="JNAD02000015">
    <property type="protein sequence ID" value="RKM91991.1"/>
    <property type="molecule type" value="Genomic_DNA"/>
</dbReference>
<dbReference type="InterPro" id="IPR037152">
    <property type="entry name" value="L-asparaginase_N_sf"/>
</dbReference>
<dbReference type="PROSITE" id="PS51732">
    <property type="entry name" value="ASN_GLN_ASE_3"/>
    <property type="match status" value="1"/>
</dbReference>
<evidence type="ECO:0000256" key="2">
    <source>
        <dbReference type="ARBA" id="ARBA00012920"/>
    </source>
</evidence>
<feature type="active site" description="O-isoaspartyl threonine intermediate" evidence="5">
    <location>
        <position position="34"/>
    </location>
</feature>
<feature type="domain" description="L-asparaginase N-terminal" evidence="9">
    <location>
        <begin position="26"/>
        <end position="210"/>
    </location>
</feature>
<dbReference type="InterPro" id="IPR027473">
    <property type="entry name" value="L-asparaginase_C"/>
</dbReference>
<comment type="catalytic activity">
    <reaction evidence="4">
        <text>L-asparagine + H2O = L-aspartate + NH4(+)</text>
        <dbReference type="Rhea" id="RHEA:21016"/>
        <dbReference type="ChEBI" id="CHEBI:15377"/>
        <dbReference type="ChEBI" id="CHEBI:28938"/>
        <dbReference type="ChEBI" id="CHEBI:29991"/>
        <dbReference type="ChEBI" id="CHEBI:58048"/>
        <dbReference type="EC" id="3.5.1.1"/>
    </reaction>
</comment>
<dbReference type="PIRSF" id="PIRSF500176">
    <property type="entry name" value="L_ASNase"/>
    <property type="match status" value="1"/>
</dbReference>
<dbReference type="SUPFAM" id="SSF53774">
    <property type="entry name" value="Glutaminase/Asparaginase"/>
    <property type="match status" value="1"/>
</dbReference>
<feature type="domain" description="Asparaginase/glutaminase C-terminal" evidence="10">
    <location>
        <begin position="230"/>
        <end position="343"/>
    </location>
</feature>
<evidence type="ECO:0000313" key="11">
    <source>
        <dbReference type="EMBL" id="RKM91991.1"/>
    </source>
</evidence>
<dbReference type="OrthoDB" id="9788068at2"/>
<comment type="similarity">
    <text evidence="1">Belongs to the asparaginase 1 family.</text>
</comment>
<accession>A0A3R7H983</accession>
<dbReference type="AlphaFoldDB" id="A0A3R7H983"/>
<protein>
    <recommendedName>
        <fullName evidence="2">asparaginase</fullName>
        <ecNumber evidence="2">3.5.1.1</ecNumber>
    </recommendedName>
</protein>
<evidence type="ECO:0000256" key="5">
    <source>
        <dbReference type="PIRSR" id="PIRSR001220-1"/>
    </source>
</evidence>
<dbReference type="PROSITE" id="PS00917">
    <property type="entry name" value="ASN_GLN_ASE_2"/>
    <property type="match status" value="1"/>
</dbReference>
<dbReference type="SFLD" id="SFLDS00057">
    <property type="entry name" value="Glutaminase/Asparaginase"/>
    <property type="match status" value="1"/>
</dbReference>
<evidence type="ECO:0000259" key="9">
    <source>
        <dbReference type="Pfam" id="PF00710"/>
    </source>
</evidence>
<dbReference type="Gene3D" id="3.40.50.1170">
    <property type="entry name" value="L-asparaginase, N-terminal domain"/>
    <property type="match status" value="1"/>
</dbReference>
<organism evidence="11 12">
    <name type="scientific">Streptomyces xinghaiensis</name>
    <dbReference type="NCBI Taxonomy" id="1038928"/>
    <lineage>
        <taxon>Bacteria</taxon>
        <taxon>Bacillati</taxon>
        <taxon>Actinomycetota</taxon>
        <taxon>Actinomycetes</taxon>
        <taxon>Kitasatosporales</taxon>
        <taxon>Streptomycetaceae</taxon>
        <taxon>Streptomyces</taxon>
    </lineage>
</organism>
<sequence length="350" mass="36077">MRNRLARTLARTYRAGTNQETSVRSVMVLATGGTIATRSDTTGRAVARAGGAELVERLAVADDIRVKVHDVFRVGSYLMTLERMRELAARAQRHLLADDVTGLVITHGTDTMEETALFLDLFRDEERPVILTGAQRPADAPDSDGPRNLSDAIAVAADPASRGLGALIVFDGSVFTAEGTRKSHTLASSTFASPDGGVLGWVRGGAVHIAGARRRRPRLDLSAVDLSRARVDIAACYPGADATALYAFAAAGARGIVLEATGAGNANTAICEAVAELTASGVVVATSTRVTAGPVAAVYGDGGGADLIAAGAVPTGLLRPSQARVVLAALLGVHTDPRAAREALAAHTLG</sequence>
<dbReference type="GO" id="GO:0006528">
    <property type="term" value="P:asparagine metabolic process"/>
    <property type="evidence" value="ECO:0007669"/>
    <property type="project" value="InterPro"/>
</dbReference>
<comment type="caution">
    <text evidence="11">The sequence shown here is derived from an EMBL/GenBank/DDBJ whole genome shotgun (WGS) entry which is preliminary data.</text>
</comment>
<dbReference type="InterPro" id="IPR036152">
    <property type="entry name" value="Asp/glu_Ase-like_sf"/>
</dbReference>
<evidence type="ECO:0000256" key="7">
    <source>
        <dbReference type="PROSITE-ProRule" id="PRU10099"/>
    </source>
</evidence>
<feature type="active site" evidence="7">
    <location>
        <position position="34"/>
    </location>
</feature>
<keyword evidence="3" id="KW-0378">Hydrolase</keyword>
<dbReference type="InterPro" id="IPR004550">
    <property type="entry name" value="AsnASE_II"/>
</dbReference>
<feature type="binding site" evidence="6">
    <location>
        <position position="76"/>
    </location>
    <ligand>
        <name>substrate</name>
    </ligand>
</feature>
<feature type="binding site" evidence="6">
    <location>
        <begin position="109"/>
        <end position="110"/>
    </location>
    <ligand>
        <name>substrate</name>
    </ligand>
</feature>
<dbReference type="Pfam" id="PF17763">
    <property type="entry name" value="Asparaginase_C"/>
    <property type="match status" value="1"/>
</dbReference>
<dbReference type="CDD" id="cd08964">
    <property type="entry name" value="L-asparaginase_II"/>
    <property type="match status" value="1"/>
</dbReference>